<dbReference type="GO" id="GO:0005737">
    <property type="term" value="C:cytoplasm"/>
    <property type="evidence" value="ECO:0007669"/>
    <property type="project" value="UniProtKB-SubCell"/>
</dbReference>
<dbReference type="AlphaFoldDB" id="A0A0K9PJU2"/>
<name>A0A0K9PJU2_ZOSMR</name>
<evidence type="ECO:0000256" key="2">
    <source>
        <dbReference type="ARBA" id="ARBA00004496"/>
    </source>
</evidence>
<keyword evidence="4" id="KW-0963">Cytoplasm</keyword>
<protein>
    <submittedName>
        <fullName evidence="8">COP9 signalosome complex subunit 1</fullName>
    </submittedName>
</protein>
<evidence type="ECO:0000256" key="1">
    <source>
        <dbReference type="ARBA" id="ARBA00004123"/>
    </source>
</evidence>
<evidence type="ECO:0000256" key="4">
    <source>
        <dbReference type="ARBA" id="ARBA00022490"/>
    </source>
</evidence>
<dbReference type="GO" id="GO:0008180">
    <property type="term" value="C:COP9 signalosome"/>
    <property type="evidence" value="ECO:0000318"/>
    <property type="project" value="GO_Central"/>
</dbReference>
<evidence type="ECO:0000256" key="5">
    <source>
        <dbReference type="ARBA" id="ARBA00022790"/>
    </source>
</evidence>
<dbReference type="InterPro" id="IPR000717">
    <property type="entry name" value="PCI_dom"/>
</dbReference>
<organism evidence="8 9">
    <name type="scientific">Zostera marina</name>
    <name type="common">Eelgrass</name>
    <dbReference type="NCBI Taxonomy" id="29655"/>
    <lineage>
        <taxon>Eukaryota</taxon>
        <taxon>Viridiplantae</taxon>
        <taxon>Streptophyta</taxon>
        <taxon>Embryophyta</taxon>
        <taxon>Tracheophyta</taxon>
        <taxon>Spermatophyta</taxon>
        <taxon>Magnoliopsida</taxon>
        <taxon>Liliopsida</taxon>
        <taxon>Zosteraceae</taxon>
        <taxon>Zostera</taxon>
    </lineage>
</organism>
<reference evidence="9" key="1">
    <citation type="journal article" date="2016" name="Nature">
        <title>The genome of the seagrass Zostera marina reveals angiosperm adaptation to the sea.</title>
        <authorList>
            <person name="Olsen J.L."/>
            <person name="Rouze P."/>
            <person name="Verhelst B."/>
            <person name="Lin Y.-C."/>
            <person name="Bayer T."/>
            <person name="Collen J."/>
            <person name="Dattolo E."/>
            <person name="De Paoli E."/>
            <person name="Dittami S."/>
            <person name="Maumus F."/>
            <person name="Michel G."/>
            <person name="Kersting A."/>
            <person name="Lauritano C."/>
            <person name="Lohaus R."/>
            <person name="Toepel M."/>
            <person name="Tonon T."/>
            <person name="Vanneste K."/>
            <person name="Amirebrahimi M."/>
            <person name="Brakel J."/>
            <person name="Bostroem C."/>
            <person name="Chovatia M."/>
            <person name="Grimwood J."/>
            <person name="Jenkins J.W."/>
            <person name="Jueterbock A."/>
            <person name="Mraz A."/>
            <person name="Stam W.T."/>
            <person name="Tice H."/>
            <person name="Bornberg-Bauer E."/>
            <person name="Green P.J."/>
            <person name="Pearson G.A."/>
            <person name="Procaccini G."/>
            <person name="Duarte C.M."/>
            <person name="Schmutz J."/>
            <person name="Reusch T.B.H."/>
            <person name="Van de Peer Y."/>
        </authorList>
    </citation>
    <scope>NUCLEOTIDE SEQUENCE [LARGE SCALE GENOMIC DNA]</scope>
    <source>
        <strain evidence="9">cv. Finnish</strain>
    </source>
</reference>
<dbReference type="OrthoDB" id="422427at2759"/>
<dbReference type="SUPFAM" id="SSF46785">
    <property type="entry name" value="Winged helix' DNA-binding domain"/>
    <property type="match status" value="1"/>
</dbReference>
<dbReference type="EMBL" id="LFYR01000785">
    <property type="protein sequence ID" value="KMZ69224.1"/>
    <property type="molecule type" value="Genomic_DNA"/>
</dbReference>
<evidence type="ECO:0000313" key="9">
    <source>
        <dbReference type="Proteomes" id="UP000036987"/>
    </source>
</evidence>
<dbReference type="Pfam" id="PF21151">
    <property type="entry name" value="CSN1_C"/>
    <property type="match status" value="1"/>
</dbReference>
<dbReference type="InterPro" id="IPR019585">
    <property type="entry name" value="Rpn7/CSN1"/>
</dbReference>
<dbReference type="InterPro" id="IPR045135">
    <property type="entry name" value="Rpn7_N"/>
</dbReference>
<dbReference type="SMART" id="SM00088">
    <property type="entry name" value="PINT"/>
    <property type="match status" value="1"/>
</dbReference>
<keyword evidence="6" id="KW-0539">Nucleus</keyword>
<dbReference type="PROSITE" id="PS50250">
    <property type="entry name" value="PCI"/>
    <property type="match status" value="1"/>
</dbReference>
<dbReference type="Pfam" id="PF01399">
    <property type="entry name" value="PCI"/>
    <property type="match status" value="1"/>
</dbReference>
<comment type="caution">
    <text evidence="8">The sequence shown here is derived from an EMBL/GenBank/DDBJ whole genome shotgun (WGS) entry which is preliminary data.</text>
</comment>
<dbReference type="InterPro" id="IPR036390">
    <property type="entry name" value="WH_DNA-bd_sf"/>
</dbReference>
<dbReference type="Pfam" id="PF10602">
    <property type="entry name" value="RPN7"/>
    <property type="match status" value="1"/>
</dbReference>
<dbReference type="Proteomes" id="UP000036987">
    <property type="component" value="Unassembled WGS sequence"/>
</dbReference>
<comment type="similarity">
    <text evidence="3">Belongs to the CSN1 family.</text>
</comment>
<dbReference type="PANTHER" id="PTHR14145">
    <property type="entry name" value="26S PROTESOME SUBUNIT 6"/>
    <property type="match status" value="1"/>
</dbReference>
<keyword evidence="5" id="KW-0736">Signalosome</keyword>
<accession>A0A0K9PJU2</accession>
<dbReference type="PANTHER" id="PTHR14145:SF2">
    <property type="entry name" value="COP9 SIGNALOSOME COMPLEX SUBUNIT 1"/>
    <property type="match status" value="1"/>
</dbReference>
<dbReference type="Gene3D" id="1.25.40.570">
    <property type="match status" value="1"/>
</dbReference>
<comment type="subcellular location">
    <subcellularLocation>
        <location evidence="2">Cytoplasm</location>
    </subcellularLocation>
    <subcellularLocation>
        <location evidence="1">Nucleus</location>
    </subcellularLocation>
</comment>
<dbReference type="InterPro" id="IPR048624">
    <property type="entry name" value="CSN1_C"/>
</dbReference>
<evidence type="ECO:0000259" key="7">
    <source>
        <dbReference type="PROSITE" id="PS50250"/>
    </source>
</evidence>
<evidence type="ECO:0000313" key="8">
    <source>
        <dbReference type="EMBL" id="KMZ69224.1"/>
    </source>
</evidence>
<evidence type="ECO:0000256" key="6">
    <source>
        <dbReference type="ARBA" id="ARBA00023242"/>
    </source>
</evidence>
<dbReference type="FunFam" id="1.25.40.570:FF:000014">
    <property type="entry name" value="COP9 signalosome complex subunit 1"/>
    <property type="match status" value="1"/>
</dbReference>
<gene>
    <name evidence="8" type="ORF">ZOSMA_21G00780</name>
</gene>
<dbReference type="STRING" id="29655.A0A0K9PJU2"/>
<sequence length="440" mass="50688">MVKVENSYTDQPKSLEKAIVFSQQMDVEAYVGLYSGRTKIMRLLFISEKCGNEVMKIETLRMAYDEIKKGGNTKLMRTVVKMIDGRLGSQYDMDSAWADSIERRGKLRREKLANMLLDHRANLIKESVRMGYSNLGDNYYDCGFIRDAFTNYVQALDYCTTSKHQIQMCLNVILVSVELGQFGHVSNYVAKAQKIKESLDPLTVLKLKCAEGLALLIQKKYKYAARKFLDIGPELCNNYNEVISQQDVAIYGGLCALATFERRELEDKVIDNVKFRDFLELIPEVRELIIDFHSCRFASCLEYLENLKPNLLLDLHLHDHVEKLYTTIRQKAIIQYTTPFISVNLNAMAGAFKTSVSDIVKELEVLITENEIQARIDSHNKILYAQHANQRNATFQRVLQTGIEFERDVKAMLLRANFLRQGYNNQARTKKSNQNFNFII</sequence>
<feature type="domain" description="PCI" evidence="7">
    <location>
        <begin position="220"/>
        <end position="390"/>
    </location>
</feature>
<proteinExistence type="inferred from homology"/>
<keyword evidence="9" id="KW-1185">Reference proteome</keyword>
<evidence type="ECO:0000256" key="3">
    <source>
        <dbReference type="ARBA" id="ARBA00008793"/>
    </source>
</evidence>